<dbReference type="AlphaFoldDB" id="A0A420XT14"/>
<protein>
    <submittedName>
        <fullName evidence="1">WXG100 family type VII secretion target</fullName>
    </submittedName>
</protein>
<evidence type="ECO:0000313" key="2">
    <source>
        <dbReference type="Proteomes" id="UP000281955"/>
    </source>
</evidence>
<evidence type="ECO:0000313" key="1">
    <source>
        <dbReference type="EMBL" id="RKS79966.1"/>
    </source>
</evidence>
<comment type="caution">
    <text evidence="1">The sequence shown here is derived from an EMBL/GenBank/DDBJ whole genome shotgun (WGS) entry which is preliminary data.</text>
</comment>
<dbReference type="RefSeq" id="WP_121191728.1">
    <property type="nucleotide sequence ID" value="NZ_RBWV01000009.1"/>
</dbReference>
<sequence length="97" mass="10198">MANLSVTYHDMSAAGAQLKAGKAEIEQTLRRLSSLVTGLVAQGYVTDSSSRAFSASYDEFDAGVVQVVGGLEGMGAYLETAARTFQEADATLAQAFR</sequence>
<dbReference type="OrthoDB" id="3268062at2"/>
<dbReference type="Proteomes" id="UP000281955">
    <property type="component" value="Unassembled WGS sequence"/>
</dbReference>
<reference evidence="1 2" key="1">
    <citation type="submission" date="2018-10" db="EMBL/GenBank/DDBJ databases">
        <title>Genomic Encyclopedia of Archaeal and Bacterial Type Strains, Phase II (KMG-II): from individual species to whole genera.</title>
        <authorList>
            <person name="Goeker M."/>
        </authorList>
    </citation>
    <scope>NUCLEOTIDE SEQUENCE [LARGE SCALE GENOMIC DNA]</scope>
    <source>
        <strain evidence="1 2">RP-AC37</strain>
    </source>
</reference>
<organism evidence="1 2">
    <name type="scientific">Motilibacter peucedani</name>
    <dbReference type="NCBI Taxonomy" id="598650"/>
    <lineage>
        <taxon>Bacteria</taxon>
        <taxon>Bacillati</taxon>
        <taxon>Actinomycetota</taxon>
        <taxon>Actinomycetes</taxon>
        <taxon>Motilibacterales</taxon>
        <taxon>Motilibacteraceae</taxon>
        <taxon>Motilibacter</taxon>
    </lineage>
</organism>
<dbReference type="InterPro" id="IPR036689">
    <property type="entry name" value="ESAT-6-like_sf"/>
</dbReference>
<proteinExistence type="predicted"/>
<accession>A0A420XT14</accession>
<dbReference type="Gene3D" id="1.10.287.1060">
    <property type="entry name" value="ESAT-6-like"/>
    <property type="match status" value="1"/>
</dbReference>
<dbReference type="Pfam" id="PF06013">
    <property type="entry name" value="WXG100"/>
    <property type="match status" value="1"/>
</dbReference>
<dbReference type="EMBL" id="RBWV01000009">
    <property type="protein sequence ID" value="RKS79966.1"/>
    <property type="molecule type" value="Genomic_DNA"/>
</dbReference>
<dbReference type="InParanoid" id="A0A420XT14"/>
<gene>
    <name evidence="1" type="ORF">CLV35_0383</name>
</gene>
<dbReference type="InterPro" id="IPR010310">
    <property type="entry name" value="T7SS_ESAT-6-like"/>
</dbReference>
<keyword evidence="2" id="KW-1185">Reference proteome</keyword>
<dbReference type="SUPFAM" id="SSF140453">
    <property type="entry name" value="EsxAB dimer-like"/>
    <property type="match status" value="1"/>
</dbReference>
<name>A0A420XT14_9ACTN</name>